<dbReference type="SUPFAM" id="SSF54427">
    <property type="entry name" value="NTF2-like"/>
    <property type="match status" value="1"/>
</dbReference>
<evidence type="ECO:0000313" key="2">
    <source>
        <dbReference type="Proteomes" id="UP000800097"/>
    </source>
</evidence>
<proteinExistence type="predicted"/>
<organism evidence="1 2">
    <name type="scientific">Westerdykella ornata</name>
    <dbReference type="NCBI Taxonomy" id="318751"/>
    <lineage>
        <taxon>Eukaryota</taxon>
        <taxon>Fungi</taxon>
        <taxon>Dikarya</taxon>
        <taxon>Ascomycota</taxon>
        <taxon>Pezizomycotina</taxon>
        <taxon>Dothideomycetes</taxon>
        <taxon>Pleosporomycetidae</taxon>
        <taxon>Pleosporales</taxon>
        <taxon>Sporormiaceae</taxon>
        <taxon>Westerdykella</taxon>
    </lineage>
</organism>
<dbReference type="RefSeq" id="XP_033648836.1">
    <property type="nucleotide sequence ID" value="XM_033800051.1"/>
</dbReference>
<dbReference type="OrthoDB" id="2830113at2759"/>
<dbReference type="AlphaFoldDB" id="A0A6A6J539"/>
<dbReference type="InterPro" id="IPR032710">
    <property type="entry name" value="NTF2-like_dom_sf"/>
</dbReference>
<dbReference type="Gene3D" id="3.10.450.50">
    <property type="match status" value="1"/>
</dbReference>
<keyword evidence="2" id="KW-1185">Reference proteome</keyword>
<evidence type="ECO:0008006" key="3">
    <source>
        <dbReference type="Google" id="ProtNLM"/>
    </source>
</evidence>
<dbReference type="Proteomes" id="UP000800097">
    <property type="component" value="Unassembled WGS sequence"/>
</dbReference>
<reference evidence="1" key="1">
    <citation type="journal article" date="2020" name="Stud. Mycol.">
        <title>101 Dothideomycetes genomes: a test case for predicting lifestyles and emergence of pathogens.</title>
        <authorList>
            <person name="Haridas S."/>
            <person name="Albert R."/>
            <person name="Binder M."/>
            <person name="Bloem J."/>
            <person name="Labutti K."/>
            <person name="Salamov A."/>
            <person name="Andreopoulos B."/>
            <person name="Baker S."/>
            <person name="Barry K."/>
            <person name="Bills G."/>
            <person name="Bluhm B."/>
            <person name="Cannon C."/>
            <person name="Castanera R."/>
            <person name="Culley D."/>
            <person name="Daum C."/>
            <person name="Ezra D."/>
            <person name="Gonzalez J."/>
            <person name="Henrissat B."/>
            <person name="Kuo A."/>
            <person name="Liang C."/>
            <person name="Lipzen A."/>
            <person name="Lutzoni F."/>
            <person name="Magnuson J."/>
            <person name="Mondo S."/>
            <person name="Nolan M."/>
            <person name="Ohm R."/>
            <person name="Pangilinan J."/>
            <person name="Park H.-J."/>
            <person name="Ramirez L."/>
            <person name="Alfaro M."/>
            <person name="Sun H."/>
            <person name="Tritt A."/>
            <person name="Yoshinaga Y."/>
            <person name="Zwiers L.-H."/>
            <person name="Turgeon B."/>
            <person name="Goodwin S."/>
            <person name="Spatafora J."/>
            <person name="Crous P."/>
            <person name="Grigoriev I."/>
        </authorList>
    </citation>
    <scope>NUCLEOTIDE SEQUENCE</scope>
    <source>
        <strain evidence="1">CBS 379.55</strain>
    </source>
</reference>
<evidence type="ECO:0000313" key="1">
    <source>
        <dbReference type="EMBL" id="KAF2271297.1"/>
    </source>
</evidence>
<accession>A0A6A6J539</accession>
<dbReference type="InterPro" id="IPR009959">
    <property type="entry name" value="Cyclase_SnoaL-like"/>
</dbReference>
<name>A0A6A6J539_WESOR</name>
<dbReference type="GO" id="GO:0030638">
    <property type="term" value="P:polyketide metabolic process"/>
    <property type="evidence" value="ECO:0007669"/>
    <property type="project" value="InterPro"/>
</dbReference>
<sequence>MSYLASTYRAWLDCISQREWNKLTSYMHSSYDYNGKQFTPTEFAGWVEKEGCRFSDYRITVDTILVDDVAQCIGCRIFGKGRPADSMFGCSPTEKDIYFVEHHLVWFTQSKIAKTLYILDIGSIHQQFQSTERYMPDLISEFLAPSAKVLSTCELEKAIRRFFSSISTRTMASELPEIVQSELWRDGVKMPLDVYLGLIEKSIAVMPDV</sequence>
<dbReference type="Pfam" id="PF07366">
    <property type="entry name" value="SnoaL"/>
    <property type="match status" value="1"/>
</dbReference>
<dbReference type="GeneID" id="54553226"/>
<protein>
    <recommendedName>
        <fullName evidence="3">SnoaL-like domain-containing protein</fullName>
    </recommendedName>
</protein>
<gene>
    <name evidence="1" type="ORF">EI97DRAFT_446736</name>
</gene>
<dbReference type="EMBL" id="ML986552">
    <property type="protein sequence ID" value="KAF2271297.1"/>
    <property type="molecule type" value="Genomic_DNA"/>
</dbReference>